<dbReference type="InterPro" id="IPR015943">
    <property type="entry name" value="WD40/YVTN_repeat-like_dom_sf"/>
</dbReference>
<dbReference type="Gene3D" id="2.130.10.10">
    <property type="entry name" value="YVTN repeat-like/Quinoprotein amine dehydrogenase"/>
    <property type="match status" value="1"/>
</dbReference>
<dbReference type="Proteomes" id="UP001499978">
    <property type="component" value="Unassembled WGS sequence"/>
</dbReference>
<feature type="domain" description="Pyrrolo-quinoline quinone repeat" evidence="2">
    <location>
        <begin position="66"/>
        <end position="205"/>
    </location>
</feature>
<dbReference type="SUPFAM" id="SSF50998">
    <property type="entry name" value="Quinoprotein alcohol dehydrogenase-like"/>
    <property type="match status" value="1"/>
</dbReference>
<dbReference type="PANTHER" id="PTHR34512">
    <property type="entry name" value="CELL SURFACE PROTEIN"/>
    <property type="match status" value="1"/>
</dbReference>
<dbReference type="EMBL" id="BAAARY010000053">
    <property type="protein sequence ID" value="GAA2533548.1"/>
    <property type="molecule type" value="Genomic_DNA"/>
</dbReference>
<name>A0ABN3NU56_9ACTN</name>
<dbReference type="PANTHER" id="PTHR34512:SF30">
    <property type="entry name" value="OUTER MEMBRANE PROTEIN ASSEMBLY FACTOR BAMB"/>
    <property type="match status" value="1"/>
</dbReference>
<keyword evidence="4" id="KW-1185">Reference proteome</keyword>
<dbReference type="RefSeq" id="WP_344174723.1">
    <property type="nucleotide sequence ID" value="NZ_BAAARY010000053.1"/>
</dbReference>
<comment type="caution">
    <text evidence="3">The sequence shown here is derived from an EMBL/GenBank/DDBJ whole genome shotgun (WGS) entry which is preliminary data.</text>
</comment>
<feature type="transmembrane region" description="Helical" evidence="1">
    <location>
        <begin position="30"/>
        <end position="50"/>
    </location>
</feature>
<gene>
    <name evidence="3" type="ORF">GCM10010201_36190</name>
</gene>
<accession>A0ABN3NU56</accession>
<dbReference type="Pfam" id="PF13360">
    <property type="entry name" value="PQQ_2"/>
    <property type="match status" value="2"/>
</dbReference>
<protein>
    <recommendedName>
        <fullName evidence="2">Pyrrolo-quinoline quinone repeat domain-containing protein</fullName>
    </recommendedName>
</protein>
<keyword evidence="1" id="KW-1133">Transmembrane helix</keyword>
<organism evidence="3 4">
    <name type="scientific">Pilimelia columellifera subsp. columellifera</name>
    <dbReference type="NCBI Taxonomy" id="706583"/>
    <lineage>
        <taxon>Bacteria</taxon>
        <taxon>Bacillati</taxon>
        <taxon>Actinomycetota</taxon>
        <taxon>Actinomycetes</taxon>
        <taxon>Micromonosporales</taxon>
        <taxon>Micromonosporaceae</taxon>
        <taxon>Pilimelia</taxon>
    </lineage>
</organism>
<dbReference type="SMART" id="SM00564">
    <property type="entry name" value="PQQ"/>
    <property type="match status" value="2"/>
</dbReference>
<feature type="domain" description="Pyrrolo-quinoline quinone repeat" evidence="2">
    <location>
        <begin position="279"/>
        <end position="420"/>
    </location>
</feature>
<dbReference type="InterPro" id="IPR006311">
    <property type="entry name" value="TAT_signal"/>
</dbReference>
<evidence type="ECO:0000313" key="4">
    <source>
        <dbReference type="Proteomes" id="UP001499978"/>
    </source>
</evidence>
<keyword evidence="1" id="KW-0812">Transmembrane</keyword>
<evidence type="ECO:0000256" key="1">
    <source>
        <dbReference type="SAM" id="Phobius"/>
    </source>
</evidence>
<keyword evidence="1" id="KW-0472">Membrane</keyword>
<sequence>MAATPRRNEALSDTNDAFSTAGRHLRRRTVLAAVVGTAVTAAAGLAAAGLPGSALAAAPGPRLRGDGGRERWSLSTGAKTLAVAGNRVIIDQGAAVVALSAAAGSQLWKVDLPPDKFRGVELAADAQHVALTYAVKGSGPDSGPRNVEIRVLNVSDGSQRWAQPLGGKTLQLHIHGDRVLVGLGYTKSSFKDGLTWRVTDGAQRWPTARDQWPVLPAAANDHPARALFTPTGGHSAPLALRDLITGVPIWERLVDSECRLFWNRGDHLVALQVDRQYRQTLVQLDARTGAQGWEFPLGIPSVPKRRADPRAENDPTPVPVVLAGAVAIAKAEGGQLVAVDLHSGTEVWRHTLGRELHALAATDSHTHVVADRDNGPALLSLHTANGAAAAAPLPTSAYTRLAVSPSTLYTLDDGHLTALRPQR</sequence>
<proteinExistence type="predicted"/>
<dbReference type="InterPro" id="IPR002372">
    <property type="entry name" value="PQQ_rpt_dom"/>
</dbReference>
<evidence type="ECO:0000259" key="2">
    <source>
        <dbReference type="Pfam" id="PF13360"/>
    </source>
</evidence>
<dbReference type="Gene3D" id="2.40.10.480">
    <property type="match status" value="1"/>
</dbReference>
<dbReference type="PROSITE" id="PS51318">
    <property type="entry name" value="TAT"/>
    <property type="match status" value="1"/>
</dbReference>
<dbReference type="InterPro" id="IPR011047">
    <property type="entry name" value="Quinoprotein_ADH-like_sf"/>
</dbReference>
<evidence type="ECO:0000313" key="3">
    <source>
        <dbReference type="EMBL" id="GAA2533548.1"/>
    </source>
</evidence>
<dbReference type="InterPro" id="IPR018391">
    <property type="entry name" value="PQQ_b-propeller_rpt"/>
</dbReference>
<reference evidence="3 4" key="1">
    <citation type="journal article" date="2019" name="Int. J. Syst. Evol. Microbiol.">
        <title>The Global Catalogue of Microorganisms (GCM) 10K type strain sequencing project: providing services to taxonomists for standard genome sequencing and annotation.</title>
        <authorList>
            <consortium name="The Broad Institute Genomics Platform"/>
            <consortium name="The Broad Institute Genome Sequencing Center for Infectious Disease"/>
            <person name="Wu L."/>
            <person name="Ma J."/>
        </authorList>
    </citation>
    <scope>NUCLEOTIDE SEQUENCE [LARGE SCALE GENOMIC DNA]</scope>
    <source>
        <strain evidence="3 4">JCM 3367</strain>
    </source>
</reference>